<dbReference type="InterPro" id="IPR025501">
    <property type="entry name" value="MinD_FleN"/>
</dbReference>
<dbReference type="GO" id="GO:0016887">
    <property type="term" value="F:ATP hydrolysis activity"/>
    <property type="evidence" value="ECO:0007669"/>
    <property type="project" value="TreeGrafter"/>
</dbReference>
<dbReference type="GO" id="GO:0051782">
    <property type="term" value="P:negative regulation of cell division"/>
    <property type="evidence" value="ECO:0007669"/>
    <property type="project" value="TreeGrafter"/>
</dbReference>
<dbReference type="InterPro" id="IPR050625">
    <property type="entry name" value="ParA/MinD_ATPase"/>
</dbReference>
<name>A0A177EA41_9BACT</name>
<dbReference type="CDD" id="cd02038">
    <property type="entry name" value="FlhG-like"/>
    <property type="match status" value="1"/>
</dbReference>
<dbReference type="GO" id="GO:0005524">
    <property type="term" value="F:ATP binding"/>
    <property type="evidence" value="ECO:0007669"/>
    <property type="project" value="UniProtKB-KW"/>
</dbReference>
<keyword evidence="1 3" id="KW-0547">Nucleotide-binding</keyword>
<dbReference type="InterPro" id="IPR002586">
    <property type="entry name" value="CobQ/CobB/MinD/ParA_Nub-bd_dom"/>
</dbReference>
<evidence type="ECO:0000313" key="6">
    <source>
        <dbReference type="Proteomes" id="UP000076964"/>
    </source>
</evidence>
<evidence type="ECO:0000256" key="3">
    <source>
        <dbReference type="PIRSR" id="PIRSR003092-1"/>
    </source>
</evidence>
<dbReference type="AlphaFoldDB" id="A0A177EA41"/>
<evidence type="ECO:0000256" key="1">
    <source>
        <dbReference type="ARBA" id="ARBA00022741"/>
    </source>
</evidence>
<dbReference type="GO" id="GO:0009898">
    <property type="term" value="C:cytoplasmic side of plasma membrane"/>
    <property type="evidence" value="ECO:0007669"/>
    <property type="project" value="TreeGrafter"/>
</dbReference>
<dbReference type="Pfam" id="PF01656">
    <property type="entry name" value="CbiA"/>
    <property type="match status" value="1"/>
</dbReference>
<dbReference type="EMBL" id="LSFI01000014">
    <property type="protein sequence ID" value="OAG28062.1"/>
    <property type="molecule type" value="Genomic_DNA"/>
</dbReference>
<dbReference type="InterPro" id="IPR027417">
    <property type="entry name" value="P-loop_NTPase"/>
</dbReference>
<dbReference type="Gene3D" id="3.40.50.300">
    <property type="entry name" value="P-loop containing nucleotide triphosphate hydrolases"/>
    <property type="match status" value="1"/>
</dbReference>
<keyword evidence="2 3" id="KW-0067">ATP-binding</keyword>
<feature type="domain" description="CobQ/CobB/MinD/ParA nucleotide binding" evidence="4">
    <location>
        <begin position="3"/>
        <end position="217"/>
    </location>
</feature>
<proteinExistence type="predicted"/>
<evidence type="ECO:0000313" key="5">
    <source>
        <dbReference type="EMBL" id="OAG28062.1"/>
    </source>
</evidence>
<evidence type="ECO:0000259" key="4">
    <source>
        <dbReference type="Pfam" id="PF01656"/>
    </source>
</evidence>
<accession>A0A177EA41</accession>
<dbReference type="OrthoDB" id="9773088at2"/>
<protein>
    <recommendedName>
        <fullName evidence="4">CobQ/CobB/MinD/ParA nucleotide binding domain-containing protein</fullName>
    </recommendedName>
</protein>
<gene>
    <name evidence="5" type="ORF">TH606_03810</name>
</gene>
<keyword evidence="6" id="KW-1185">Reference proteome</keyword>
<dbReference type="GO" id="GO:0005829">
    <property type="term" value="C:cytosol"/>
    <property type="evidence" value="ECO:0007669"/>
    <property type="project" value="TreeGrafter"/>
</dbReference>
<dbReference type="PANTHER" id="PTHR43384">
    <property type="entry name" value="SEPTUM SITE-DETERMINING PROTEIN MIND HOMOLOG, CHLOROPLASTIC-RELATED"/>
    <property type="match status" value="1"/>
</dbReference>
<dbReference type="PIRSF" id="PIRSF003092">
    <property type="entry name" value="MinD"/>
    <property type="match status" value="1"/>
</dbReference>
<feature type="binding site" evidence="3">
    <location>
        <begin position="9"/>
        <end position="16"/>
    </location>
    <ligand>
        <name>ATP</name>
        <dbReference type="ChEBI" id="CHEBI:30616"/>
    </ligand>
</feature>
<evidence type="ECO:0000256" key="2">
    <source>
        <dbReference type="ARBA" id="ARBA00022840"/>
    </source>
</evidence>
<sequence>MMISITSGKGGVGKTSLAVNLALALSPEYKVLLVDADLGLANVDIMLSIAPKVTVKHVLLEGRSIREAVVEGGYGFHVLPAASGVVELVQPDSDMKGALELGLNELASSYDLLLFDTGAGISPAVLWFNCLAGYTIVVFTPEPTSITDAYALIKVLYRDYGQKNFLLVANQASQKEGEQYFLHLKKVIDSYLGANPIFLGAIPKDPALAQSIRSQKPLLAYHRETKAAKAILEIAEKIKSFIPVTRKNSLLSNS</sequence>
<dbReference type="PANTHER" id="PTHR43384:SF4">
    <property type="entry name" value="CELLULOSE BIOSYNTHESIS PROTEIN BCSQ-RELATED"/>
    <property type="match status" value="1"/>
</dbReference>
<reference evidence="5 6" key="1">
    <citation type="submission" date="2016-02" db="EMBL/GenBank/DDBJ databases">
        <title>Draft genome sequence of Thermodesulfatator sp. S606.</title>
        <authorList>
            <person name="Lai Q."/>
            <person name="Cao J."/>
            <person name="Dupont S."/>
            <person name="Shao Z."/>
            <person name="Jebbar M."/>
            <person name="Alain K."/>
        </authorList>
    </citation>
    <scope>NUCLEOTIDE SEQUENCE [LARGE SCALE GENOMIC DNA]</scope>
    <source>
        <strain evidence="5 6">S606</strain>
    </source>
</reference>
<dbReference type="RefSeq" id="WP_068541426.1">
    <property type="nucleotide sequence ID" value="NZ_LSFI01000014.1"/>
</dbReference>
<organism evidence="5 6">
    <name type="scientific">Thermodesulfatator autotrophicus</name>
    <dbReference type="NCBI Taxonomy" id="1795632"/>
    <lineage>
        <taxon>Bacteria</taxon>
        <taxon>Pseudomonadati</taxon>
        <taxon>Thermodesulfobacteriota</taxon>
        <taxon>Thermodesulfobacteria</taxon>
        <taxon>Thermodesulfobacteriales</taxon>
        <taxon>Thermodesulfatatoraceae</taxon>
        <taxon>Thermodesulfatator</taxon>
    </lineage>
</organism>
<dbReference type="InterPro" id="IPR033875">
    <property type="entry name" value="FlhG"/>
</dbReference>
<comment type="caution">
    <text evidence="5">The sequence shown here is derived from an EMBL/GenBank/DDBJ whole genome shotgun (WGS) entry which is preliminary data.</text>
</comment>
<dbReference type="Proteomes" id="UP000076964">
    <property type="component" value="Unassembled WGS sequence"/>
</dbReference>
<dbReference type="STRING" id="1795632.TH606_03810"/>
<dbReference type="SUPFAM" id="SSF52540">
    <property type="entry name" value="P-loop containing nucleoside triphosphate hydrolases"/>
    <property type="match status" value="1"/>
</dbReference>